<dbReference type="SUPFAM" id="SSF56801">
    <property type="entry name" value="Acetyl-CoA synthetase-like"/>
    <property type="match status" value="1"/>
</dbReference>
<reference evidence="3" key="1">
    <citation type="submission" date="2015-10" db="EMBL/GenBank/DDBJ databases">
        <title>Metagenome-Assembled Genomes uncover a global brackish microbiome.</title>
        <authorList>
            <person name="Hugerth L.W."/>
            <person name="Larsson J."/>
            <person name="Alneberg J."/>
            <person name="Lindh M.V."/>
            <person name="Legrand C."/>
            <person name="Pinhassi J."/>
            <person name="Andersson A."/>
        </authorList>
    </citation>
    <scope>NUCLEOTIDE SEQUENCE [LARGE SCALE GENOMIC DNA]</scope>
</reference>
<feature type="non-terminal residue" evidence="2">
    <location>
        <position position="69"/>
    </location>
</feature>
<organism evidence="2 3">
    <name type="scientific">SAR86 cluster bacterium BACL1 MAG-120920-bin57</name>
    <dbReference type="NCBI Taxonomy" id="1655571"/>
    <lineage>
        <taxon>Bacteria</taxon>
        <taxon>Pseudomonadati</taxon>
        <taxon>Pseudomonadota</taxon>
        <taxon>Gammaproteobacteria</taxon>
        <taxon>SAR86 cluster</taxon>
    </lineage>
</organism>
<dbReference type="PANTHER" id="PTHR43767:SF1">
    <property type="entry name" value="NONRIBOSOMAL PEPTIDE SYNTHASE PES1 (EUROFUNG)-RELATED"/>
    <property type="match status" value="1"/>
</dbReference>
<dbReference type="InterPro" id="IPR000873">
    <property type="entry name" value="AMP-dep_synth/lig_dom"/>
</dbReference>
<dbReference type="AlphaFoldDB" id="A0A0R2PK32"/>
<dbReference type="PANTHER" id="PTHR43767">
    <property type="entry name" value="LONG-CHAIN-FATTY-ACID--COA LIGASE"/>
    <property type="match status" value="1"/>
</dbReference>
<sequence length="69" mass="7789">MEFNAADIFEGVVQRIPDREAVVLGETRLTYKELDARANKAAHALKKLNISQGSHIGIYAFNCIEWLEI</sequence>
<proteinExistence type="predicted"/>
<evidence type="ECO:0000259" key="1">
    <source>
        <dbReference type="Pfam" id="PF00501"/>
    </source>
</evidence>
<accession>A0A0R2PK32</accession>
<evidence type="ECO:0000313" key="3">
    <source>
        <dbReference type="Proteomes" id="UP000050874"/>
    </source>
</evidence>
<protein>
    <recommendedName>
        <fullName evidence="1">AMP-dependent synthetase/ligase domain-containing protein</fullName>
    </recommendedName>
</protein>
<feature type="domain" description="AMP-dependent synthetase/ligase" evidence="1">
    <location>
        <begin position="10"/>
        <end position="68"/>
    </location>
</feature>
<gene>
    <name evidence="2" type="ORF">ABR63_03235</name>
</gene>
<dbReference type="InterPro" id="IPR050237">
    <property type="entry name" value="ATP-dep_AMP-bd_enzyme"/>
</dbReference>
<dbReference type="Gene3D" id="3.40.50.980">
    <property type="match status" value="1"/>
</dbReference>
<dbReference type="Proteomes" id="UP000050874">
    <property type="component" value="Unassembled WGS sequence"/>
</dbReference>
<comment type="caution">
    <text evidence="2">The sequence shown here is derived from an EMBL/GenBank/DDBJ whole genome shotgun (WGS) entry which is preliminary data.</text>
</comment>
<evidence type="ECO:0000313" key="2">
    <source>
        <dbReference type="EMBL" id="KRO38334.1"/>
    </source>
</evidence>
<dbReference type="EMBL" id="LIAV01000346">
    <property type="protein sequence ID" value="KRO38334.1"/>
    <property type="molecule type" value="Genomic_DNA"/>
</dbReference>
<dbReference type="Pfam" id="PF00501">
    <property type="entry name" value="AMP-binding"/>
    <property type="match status" value="1"/>
</dbReference>
<name>A0A0R2PK32_9GAMM</name>